<evidence type="ECO:0000313" key="1">
    <source>
        <dbReference type="EMBL" id="KAF7420692.1"/>
    </source>
</evidence>
<keyword evidence="2" id="KW-1185">Reference proteome</keyword>
<protein>
    <submittedName>
        <fullName evidence="1">Uncharacterized protein</fullName>
    </submittedName>
</protein>
<evidence type="ECO:0000313" key="2">
    <source>
        <dbReference type="Proteomes" id="UP000600918"/>
    </source>
</evidence>
<dbReference type="Proteomes" id="UP000600918">
    <property type="component" value="Unassembled WGS sequence"/>
</dbReference>
<proteinExistence type="predicted"/>
<sequence>MKSPYGSLRKLEKSMTTTWKDLRCGAKEINENLNHPRDGYVFPEPPRDIVEDVRPDYQQGYPWMRREEKRPCQADCEER</sequence>
<reference evidence="1" key="1">
    <citation type="journal article" date="2020" name="G3 (Bethesda)">
        <title>High-Quality Assemblies for Three Invasive Social Wasps from the &lt;i&gt;Vespula&lt;/i&gt; Genus.</title>
        <authorList>
            <person name="Harrop T.W.R."/>
            <person name="Guhlin J."/>
            <person name="McLaughlin G.M."/>
            <person name="Permina E."/>
            <person name="Stockwell P."/>
            <person name="Gilligan J."/>
            <person name="Le Lec M.F."/>
            <person name="Gruber M.A.M."/>
            <person name="Quinn O."/>
            <person name="Lovegrove M."/>
            <person name="Duncan E.J."/>
            <person name="Remnant E.J."/>
            <person name="Van Eeckhoven J."/>
            <person name="Graham B."/>
            <person name="Knapp R.A."/>
            <person name="Langford K.W."/>
            <person name="Kronenberg Z."/>
            <person name="Press M.O."/>
            <person name="Eacker S.M."/>
            <person name="Wilson-Rankin E.E."/>
            <person name="Purcell J."/>
            <person name="Lester P.J."/>
            <person name="Dearden P.K."/>
        </authorList>
    </citation>
    <scope>NUCLEOTIDE SEQUENCE</scope>
    <source>
        <strain evidence="1">Volc-1</strain>
    </source>
</reference>
<dbReference type="EMBL" id="JACSDY010000009">
    <property type="protein sequence ID" value="KAF7420692.1"/>
    <property type="molecule type" value="Genomic_DNA"/>
</dbReference>
<dbReference type="AlphaFoldDB" id="A0A834NYA9"/>
<organism evidence="1 2">
    <name type="scientific">Vespula pensylvanica</name>
    <name type="common">Western yellow jacket</name>
    <name type="synonym">Wasp</name>
    <dbReference type="NCBI Taxonomy" id="30213"/>
    <lineage>
        <taxon>Eukaryota</taxon>
        <taxon>Metazoa</taxon>
        <taxon>Ecdysozoa</taxon>
        <taxon>Arthropoda</taxon>
        <taxon>Hexapoda</taxon>
        <taxon>Insecta</taxon>
        <taxon>Pterygota</taxon>
        <taxon>Neoptera</taxon>
        <taxon>Endopterygota</taxon>
        <taxon>Hymenoptera</taxon>
        <taxon>Apocrita</taxon>
        <taxon>Aculeata</taxon>
        <taxon>Vespoidea</taxon>
        <taxon>Vespidae</taxon>
        <taxon>Vespinae</taxon>
        <taxon>Vespula</taxon>
    </lineage>
</organism>
<name>A0A834NYA9_VESPE</name>
<comment type="caution">
    <text evidence="1">The sequence shown here is derived from an EMBL/GenBank/DDBJ whole genome shotgun (WGS) entry which is preliminary data.</text>
</comment>
<gene>
    <name evidence="1" type="ORF">H0235_010989</name>
</gene>
<accession>A0A834NYA9</accession>